<keyword evidence="2" id="KW-1185">Reference proteome</keyword>
<dbReference type="SUPFAM" id="SSF53098">
    <property type="entry name" value="Ribonuclease H-like"/>
    <property type="match status" value="1"/>
</dbReference>
<evidence type="ECO:0000313" key="2">
    <source>
        <dbReference type="Proteomes" id="UP000325315"/>
    </source>
</evidence>
<evidence type="ECO:0000313" key="1">
    <source>
        <dbReference type="EMBL" id="KAA3470939.1"/>
    </source>
</evidence>
<proteinExistence type="predicted"/>
<reference evidence="2" key="1">
    <citation type="journal article" date="2019" name="Plant Biotechnol. J.">
        <title>Genome sequencing of the Australian wild diploid species Gossypium australe highlights disease resistance and delayed gland morphogenesis.</title>
        <authorList>
            <person name="Cai Y."/>
            <person name="Cai X."/>
            <person name="Wang Q."/>
            <person name="Wang P."/>
            <person name="Zhang Y."/>
            <person name="Cai C."/>
            <person name="Xu Y."/>
            <person name="Wang K."/>
            <person name="Zhou Z."/>
            <person name="Wang C."/>
            <person name="Geng S."/>
            <person name="Li B."/>
            <person name="Dong Q."/>
            <person name="Hou Y."/>
            <person name="Wang H."/>
            <person name="Ai P."/>
            <person name="Liu Z."/>
            <person name="Yi F."/>
            <person name="Sun M."/>
            <person name="An G."/>
            <person name="Cheng J."/>
            <person name="Zhang Y."/>
            <person name="Shi Q."/>
            <person name="Xie Y."/>
            <person name="Shi X."/>
            <person name="Chang Y."/>
            <person name="Huang F."/>
            <person name="Chen Y."/>
            <person name="Hong S."/>
            <person name="Mi L."/>
            <person name="Sun Q."/>
            <person name="Zhang L."/>
            <person name="Zhou B."/>
            <person name="Peng R."/>
            <person name="Zhang X."/>
            <person name="Liu F."/>
        </authorList>
    </citation>
    <scope>NUCLEOTIDE SEQUENCE [LARGE SCALE GENOMIC DNA]</scope>
    <source>
        <strain evidence="2">cv. PA1801</strain>
    </source>
</reference>
<dbReference type="PANTHER" id="PTHR45835:SF87">
    <property type="entry name" value="RNA-DIRECTED DNA POLYMERASE"/>
    <property type="match status" value="1"/>
</dbReference>
<protein>
    <submittedName>
        <fullName evidence="1">Transposon Ty3-I Gag-Pol polyprotein</fullName>
    </submittedName>
</protein>
<dbReference type="AlphaFoldDB" id="A0A5B6VNK7"/>
<gene>
    <name evidence="1" type="ORF">EPI10_016610</name>
</gene>
<name>A0A5B6VNK7_9ROSI</name>
<dbReference type="PANTHER" id="PTHR45835">
    <property type="entry name" value="YALI0A06105P"/>
    <property type="match status" value="1"/>
</dbReference>
<comment type="caution">
    <text evidence="1">The sequence shown here is derived from an EMBL/GenBank/DDBJ whole genome shotgun (WGS) entry which is preliminary data.</text>
</comment>
<dbReference type="Proteomes" id="UP000325315">
    <property type="component" value="Unassembled WGS sequence"/>
</dbReference>
<dbReference type="InterPro" id="IPR012337">
    <property type="entry name" value="RNaseH-like_sf"/>
</dbReference>
<dbReference type="OrthoDB" id="997232at2759"/>
<organism evidence="1 2">
    <name type="scientific">Gossypium australe</name>
    <dbReference type="NCBI Taxonomy" id="47621"/>
    <lineage>
        <taxon>Eukaryota</taxon>
        <taxon>Viridiplantae</taxon>
        <taxon>Streptophyta</taxon>
        <taxon>Embryophyta</taxon>
        <taxon>Tracheophyta</taxon>
        <taxon>Spermatophyta</taxon>
        <taxon>Magnoliopsida</taxon>
        <taxon>eudicotyledons</taxon>
        <taxon>Gunneridae</taxon>
        <taxon>Pentapetalae</taxon>
        <taxon>rosids</taxon>
        <taxon>malvids</taxon>
        <taxon>Malvales</taxon>
        <taxon>Malvaceae</taxon>
        <taxon>Malvoideae</taxon>
        <taxon>Gossypium</taxon>
    </lineage>
</organism>
<dbReference type="EMBL" id="SMMG02000006">
    <property type="protein sequence ID" value="KAA3470939.1"/>
    <property type="molecule type" value="Genomic_DNA"/>
</dbReference>
<accession>A0A5B6VNK7</accession>
<sequence length="128" mass="15071">MYCDLKQFIPASKSRASGSIKFMATYDDSRMEMVASHDRFCIRLTKFAHFIPVRTNYSLERLVELYISKIIRLHGVPLPIISDRDLRFTFSPGYEIKFQYSVPSLDRQAIRMRNTDTRRHVTMLCNQV</sequence>